<dbReference type="PANTHER" id="PTHR48081">
    <property type="entry name" value="AB HYDROLASE SUPERFAMILY PROTEIN C4A8.06C"/>
    <property type="match status" value="1"/>
</dbReference>
<dbReference type="EMBL" id="MLJW01000004">
    <property type="protein sequence ID" value="OIR17861.1"/>
    <property type="molecule type" value="Genomic_DNA"/>
</dbReference>
<name>A0A1J5TNG9_9ZZZZ</name>
<reference evidence="3" key="1">
    <citation type="submission" date="2016-10" db="EMBL/GenBank/DDBJ databases">
        <title>Sequence of Gallionella enrichment culture.</title>
        <authorList>
            <person name="Poehlein A."/>
            <person name="Muehling M."/>
            <person name="Daniel R."/>
        </authorList>
    </citation>
    <scope>NUCLEOTIDE SEQUENCE</scope>
</reference>
<dbReference type="Gene3D" id="3.40.50.1820">
    <property type="entry name" value="alpha/beta hydrolase"/>
    <property type="match status" value="1"/>
</dbReference>
<dbReference type="GO" id="GO:0106435">
    <property type="term" value="F:carboxylesterase activity"/>
    <property type="evidence" value="ECO:0007669"/>
    <property type="project" value="UniProtKB-EC"/>
</dbReference>
<dbReference type="InterPro" id="IPR050300">
    <property type="entry name" value="GDXG_lipolytic_enzyme"/>
</dbReference>
<dbReference type="PANTHER" id="PTHR48081:SF33">
    <property type="entry name" value="KYNURENINE FORMAMIDASE"/>
    <property type="match status" value="1"/>
</dbReference>
<dbReference type="EC" id="3.1.1.1" evidence="3"/>
<evidence type="ECO:0000256" key="1">
    <source>
        <dbReference type="ARBA" id="ARBA00022801"/>
    </source>
</evidence>
<dbReference type="InterPro" id="IPR049492">
    <property type="entry name" value="BD-FAE-like_dom"/>
</dbReference>
<evidence type="ECO:0000259" key="2">
    <source>
        <dbReference type="Pfam" id="PF20434"/>
    </source>
</evidence>
<keyword evidence="1 3" id="KW-0378">Hydrolase</keyword>
<dbReference type="PROSITE" id="PS51257">
    <property type="entry name" value="PROKAR_LIPOPROTEIN"/>
    <property type="match status" value="1"/>
</dbReference>
<evidence type="ECO:0000313" key="3">
    <source>
        <dbReference type="EMBL" id="OIR17861.1"/>
    </source>
</evidence>
<dbReference type="InterPro" id="IPR029058">
    <property type="entry name" value="AB_hydrolase_fold"/>
</dbReference>
<dbReference type="SUPFAM" id="SSF53474">
    <property type="entry name" value="alpha/beta-Hydrolases"/>
    <property type="match status" value="1"/>
</dbReference>
<protein>
    <submittedName>
        <fullName evidence="3">Carboxylesterase</fullName>
        <ecNumber evidence="3">3.1.1.1</ecNumber>
    </submittedName>
</protein>
<feature type="domain" description="BD-FAE-like" evidence="2">
    <location>
        <begin position="78"/>
        <end position="249"/>
    </location>
</feature>
<comment type="caution">
    <text evidence="3">The sequence shown here is derived from an EMBL/GenBank/DDBJ whole genome shotgun (WGS) entry which is preliminary data.</text>
</comment>
<gene>
    <name evidence="3" type="ORF">GALL_20830</name>
</gene>
<proteinExistence type="predicted"/>
<accession>A0A1J5TNG9</accession>
<organism evidence="3">
    <name type="scientific">mine drainage metagenome</name>
    <dbReference type="NCBI Taxonomy" id="410659"/>
    <lineage>
        <taxon>unclassified sequences</taxon>
        <taxon>metagenomes</taxon>
        <taxon>ecological metagenomes</taxon>
    </lineage>
</organism>
<dbReference type="AlphaFoldDB" id="A0A1J5TNG9"/>
<sequence length="330" mass="35759">MQLPRNPNNLLYTISLSIVMLLACPLSYAGAVSDRIMEYRLQQTQDIEDAEYVGNITLPSGAKVIHDVPYGKDSQQRMDVYLPAQAAGAPVIFMVHGGAWRLGDKGAQAVAANKVTRWVSKGFILVSANYRLLPNTAPIEQAQDIANALATAQDKAASWGGDPTKFILMGHSAGAHLVALLAASPEIALKVGAKRWLGAVLLDSAALDLVKIMEAKHLRLYDRAFGDDPAYWKAASPFHNITQSATPILAVCSTLRIDSCSQADRFVNKAMLFNVRASVLEQNLTHKEINQQLGVDGAYTDAVEAFMATLNESVMHVLANHPSTTHRTVL</sequence>
<dbReference type="Pfam" id="PF20434">
    <property type="entry name" value="BD-FAE"/>
    <property type="match status" value="1"/>
</dbReference>